<evidence type="ECO:0000313" key="3">
    <source>
        <dbReference type="Proteomes" id="UP001190464"/>
    </source>
</evidence>
<dbReference type="PANTHER" id="PTHR37315">
    <property type="entry name" value="UPF0311 PROTEIN BLR7842"/>
    <property type="match status" value="1"/>
</dbReference>
<dbReference type="Pfam" id="PF11578">
    <property type="entry name" value="DUF3237"/>
    <property type="match status" value="1"/>
</dbReference>
<dbReference type="EMBL" id="OY726398">
    <property type="protein sequence ID" value="CAJ1500518.1"/>
    <property type="molecule type" value="Genomic_DNA"/>
</dbReference>
<gene>
    <name evidence="2" type="ORF">MU0102_001248</name>
</gene>
<reference evidence="2 3" key="1">
    <citation type="submission" date="2023-08" db="EMBL/GenBank/DDBJ databases">
        <authorList>
            <person name="Folkvardsen B D."/>
            <person name="Norman A."/>
        </authorList>
    </citation>
    <scope>NUCLEOTIDE SEQUENCE [LARGE SCALE GENOMIC DNA]</scope>
    <source>
        <strain evidence="2 3">Mu0102</strain>
    </source>
</reference>
<organism evidence="2 3">
    <name type="scientific">[Mycobacterium] holstebronense</name>
    <dbReference type="NCBI Taxonomy" id="3064288"/>
    <lineage>
        <taxon>Bacteria</taxon>
        <taxon>Bacillati</taxon>
        <taxon>Actinomycetota</taxon>
        <taxon>Actinomycetes</taxon>
        <taxon>Mycobacteriales</taxon>
        <taxon>Mycobacteriaceae</taxon>
        <taxon>Mycolicibacterium</taxon>
    </lineage>
</organism>
<name>A0ABM9LK76_9MYCO</name>
<keyword evidence="3" id="KW-1185">Reference proteome</keyword>
<dbReference type="Gene3D" id="2.40.160.20">
    <property type="match status" value="1"/>
</dbReference>
<dbReference type="RefSeq" id="WP_308486074.1">
    <property type="nucleotide sequence ID" value="NZ_OY726398.1"/>
</dbReference>
<protein>
    <recommendedName>
        <fullName evidence="1">UPF0311 protein MU0102_001248</fullName>
    </recommendedName>
</protein>
<dbReference type="PANTHER" id="PTHR37315:SF1">
    <property type="entry name" value="UPF0311 PROTEIN BLR7842"/>
    <property type="match status" value="1"/>
</dbReference>
<proteinExistence type="inferred from homology"/>
<dbReference type="HAMAP" id="MF_00775">
    <property type="entry name" value="UPF0311"/>
    <property type="match status" value="1"/>
</dbReference>
<dbReference type="InterPro" id="IPR020915">
    <property type="entry name" value="UPF0311"/>
</dbReference>
<dbReference type="Proteomes" id="UP001190464">
    <property type="component" value="Chromosome"/>
</dbReference>
<evidence type="ECO:0000313" key="2">
    <source>
        <dbReference type="EMBL" id="CAJ1500518.1"/>
    </source>
</evidence>
<comment type="similarity">
    <text evidence="1">Belongs to the UPF0311 family.</text>
</comment>
<sequence>MTPPGLEFFATFSVQVGTHLEIGTTLEGHRRIVPITGGTVRGPRISGNILPGGADFQVAQAPDLVLLEANYAVQLDDGDRIYVTNRGVRSGLSSDMTAVAEGQPVDPRRLYFRCTPQVHATSSTWAWLDRSIFVATGERHPDHVQLKVFRLT</sequence>
<evidence type="ECO:0000256" key="1">
    <source>
        <dbReference type="HAMAP-Rule" id="MF_00775"/>
    </source>
</evidence>
<accession>A0ABM9LK76</accession>